<accession>A0A1L9UZ23</accession>
<protein>
    <submittedName>
        <fullName evidence="1">Uncharacterized protein</fullName>
    </submittedName>
</protein>
<dbReference type="AlphaFoldDB" id="A0A1L9UZ23"/>
<dbReference type="GeneID" id="93575930"/>
<dbReference type="VEuPathDB" id="FungiDB:ASPBRDRAFT_36133"/>
<keyword evidence="2" id="KW-1185">Reference proteome</keyword>
<reference evidence="2" key="1">
    <citation type="journal article" date="2017" name="Genome Biol.">
        <title>Comparative genomics reveals high biological diversity and specific adaptations in the industrially and medically important fungal genus Aspergillus.</title>
        <authorList>
            <person name="de Vries R.P."/>
            <person name="Riley R."/>
            <person name="Wiebenga A."/>
            <person name="Aguilar-Osorio G."/>
            <person name="Amillis S."/>
            <person name="Uchima C.A."/>
            <person name="Anderluh G."/>
            <person name="Asadollahi M."/>
            <person name="Askin M."/>
            <person name="Barry K."/>
            <person name="Battaglia E."/>
            <person name="Bayram O."/>
            <person name="Benocci T."/>
            <person name="Braus-Stromeyer S.A."/>
            <person name="Caldana C."/>
            <person name="Canovas D."/>
            <person name="Cerqueira G.C."/>
            <person name="Chen F."/>
            <person name="Chen W."/>
            <person name="Choi C."/>
            <person name="Clum A."/>
            <person name="Dos Santos R.A."/>
            <person name="Damasio A.R."/>
            <person name="Diallinas G."/>
            <person name="Emri T."/>
            <person name="Fekete E."/>
            <person name="Flipphi M."/>
            <person name="Freyberg S."/>
            <person name="Gallo A."/>
            <person name="Gournas C."/>
            <person name="Habgood R."/>
            <person name="Hainaut M."/>
            <person name="Harispe M.L."/>
            <person name="Henrissat B."/>
            <person name="Hilden K.S."/>
            <person name="Hope R."/>
            <person name="Hossain A."/>
            <person name="Karabika E."/>
            <person name="Karaffa L."/>
            <person name="Karanyi Z."/>
            <person name="Krasevec N."/>
            <person name="Kuo A."/>
            <person name="Kusch H."/>
            <person name="LaButti K."/>
            <person name="Lagendijk E.L."/>
            <person name="Lapidus A."/>
            <person name="Levasseur A."/>
            <person name="Lindquist E."/>
            <person name="Lipzen A."/>
            <person name="Logrieco A.F."/>
            <person name="MacCabe A."/>
            <person name="Maekelae M.R."/>
            <person name="Malavazi I."/>
            <person name="Melin P."/>
            <person name="Meyer V."/>
            <person name="Mielnichuk N."/>
            <person name="Miskei M."/>
            <person name="Molnar A.P."/>
            <person name="Mule G."/>
            <person name="Ngan C.Y."/>
            <person name="Orejas M."/>
            <person name="Orosz E."/>
            <person name="Ouedraogo J.P."/>
            <person name="Overkamp K.M."/>
            <person name="Park H.-S."/>
            <person name="Perrone G."/>
            <person name="Piumi F."/>
            <person name="Punt P.J."/>
            <person name="Ram A.F."/>
            <person name="Ramon A."/>
            <person name="Rauscher S."/>
            <person name="Record E."/>
            <person name="Riano-Pachon D.M."/>
            <person name="Robert V."/>
            <person name="Roehrig J."/>
            <person name="Ruller R."/>
            <person name="Salamov A."/>
            <person name="Salih N.S."/>
            <person name="Samson R.A."/>
            <person name="Sandor E."/>
            <person name="Sanguinetti M."/>
            <person name="Schuetze T."/>
            <person name="Sepcic K."/>
            <person name="Shelest E."/>
            <person name="Sherlock G."/>
            <person name="Sophianopoulou V."/>
            <person name="Squina F.M."/>
            <person name="Sun H."/>
            <person name="Susca A."/>
            <person name="Todd R.B."/>
            <person name="Tsang A."/>
            <person name="Unkles S.E."/>
            <person name="van de Wiele N."/>
            <person name="van Rossen-Uffink D."/>
            <person name="Oliveira J.V."/>
            <person name="Vesth T.C."/>
            <person name="Visser J."/>
            <person name="Yu J.-H."/>
            <person name="Zhou M."/>
            <person name="Andersen M.R."/>
            <person name="Archer D.B."/>
            <person name="Baker S.E."/>
            <person name="Benoit I."/>
            <person name="Brakhage A.A."/>
            <person name="Braus G.H."/>
            <person name="Fischer R."/>
            <person name="Frisvad J.C."/>
            <person name="Goldman G.H."/>
            <person name="Houbraken J."/>
            <person name="Oakley B."/>
            <person name="Pocsi I."/>
            <person name="Scazzocchio C."/>
            <person name="Seiboth B."/>
            <person name="vanKuyk P.A."/>
            <person name="Wortman J."/>
            <person name="Dyer P.S."/>
            <person name="Grigoriev I.V."/>
        </authorList>
    </citation>
    <scope>NUCLEOTIDE SEQUENCE [LARGE SCALE GENOMIC DNA]</scope>
    <source>
        <strain evidence="2">CBS 101740 / IMI 381727 / IBT 21946</strain>
    </source>
</reference>
<gene>
    <name evidence="1" type="ORF">ASPBRDRAFT_36133</name>
</gene>
<evidence type="ECO:0000313" key="1">
    <source>
        <dbReference type="EMBL" id="OJJ76955.1"/>
    </source>
</evidence>
<sequence>MRVPNWTLLRDYEALWTVMISSSPDILYRGTMKKTNLPGSHSVYICQGGNTTSDSDRIETVRKAAST</sequence>
<name>A0A1L9UZ23_ASPBC</name>
<proteinExistence type="predicted"/>
<dbReference type="EMBL" id="KV878679">
    <property type="protein sequence ID" value="OJJ76955.1"/>
    <property type="molecule type" value="Genomic_DNA"/>
</dbReference>
<evidence type="ECO:0000313" key="2">
    <source>
        <dbReference type="Proteomes" id="UP000184499"/>
    </source>
</evidence>
<dbReference type="RefSeq" id="XP_067484202.1">
    <property type="nucleotide sequence ID" value="XM_067623442.1"/>
</dbReference>
<organism evidence="1 2">
    <name type="scientific">Aspergillus brasiliensis (strain CBS 101740 / IMI 381727 / IBT 21946)</name>
    <dbReference type="NCBI Taxonomy" id="767769"/>
    <lineage>
        <taxon>Eukaryota</taxon>
        <taxon>Fungi</taxon>
        <taxon>Dikarya</taxon>
        <taxon>Ascomycota</taxon>
        <taxon>Pezizomycotina</taxon>
        <taxon>Eurotiomycetes</taxon>
        <taxon>Eurotiomycetidae</taxon>
        <taxon>Eurotiales</taxon>
        <taxon>Aspergillaceae</taxon>
        <taxon>Aspergillus</taxon>
        <taxon>Aspergillus subgen. Circumdati</taxon>
    </lineage>
</organism>
<dbReference type="Proteomes" id="UP000184499">
    <property type="component" value="Unassembled WGS sequence"/>
</dbReference>